<name>A0A2T0LND4_9PSEU</name>
<dbReference type="RefSeq" id="WP_106181358.1">
    <property type="nucleotide sequence ID" value="NZ_PVNH01000011.1"/>
</dbReference>
<keyword evidence="3" id="KW-1185">Reference proteome</keyword>
<sequence length="171" mass="20361">MSPSDELNELFRRFRRSAWRWECQGDYAVDEAKLQRWRDGLPPDLEAKRPWLDFIRDLTATGKSWQRVRMLTEPLTEYLRWLIEQTQVNIDAGEDIRWIPQRQAVELGMPGYDFYLFDDELVAIMRFGEDRLLRELEVSGDPQVVATHRAYRDTVWPHAIRHTDYHAPSSP</sequence>
<protein>
    <recommendedName>
        <fullName evidence="1">DUF6879 domain-containing protein</fullName>
    </recommendedName>
</protein>
<dbReference type="OrthoDB" id="3821358at2"/>
<dbReference type="Pfam" id="PF21806">
    <property type="entry name" value="DUF6879"/>
    <property type="match status" value="1"/>
</dbReference>
<comment type="caution">
    <text evidence="2">The sequence shown here is derived from an EMBL/GenBank/DDBJ whole genome shotgun (WGS) entry which is preliminary data.</text>
</comment>
<dbReference type="EMBL" id="PVNH01000011">
    <property type="protein sequence ID" value="PRX44707.1"/>
    <property type="molecule type" value="Genomic_DNA"/>
</dbReference>
<gene>
    <name evidence="2" type="ORF">B0I33_111221</name>
</gene>
<feature type="domain" description="DUF6879" evidence="1">
    <location>
        <begin position="5"/>
        <end position="167"/>
    </location>
</feature>
<evidence type="ECO:0000313" key="3">
    <source>
        <dbReference type="Proteomes" id="UP000238362"/>
    </source>
</evidence>
<dbReference type="InterPro" id="IPR049244">
    <property type="entry name" value="DUF6879"/>
</dbReference>
<organism evidence="2 3">
    <name type="scientific">Prauserella shujinwangii</name>
    <dbReference type="NCBI Taxonomy" id="1453103"/>
    <lineage>
        <taxon>Bacteria</taxon>
        <taxon>Bacillati</taxon>
        <taxon>Actinomycetota</taxon>
        <taxon>Actinomycetes</taxon>
        <taxon>Pseudonocardiales</taxon>
        <taxon>Pseudonocardiaceae</taxon>
        <taxon>Prauserella</taxon>
    </lineage>
</organism>
<reference evidence="2 3" key="1">
    <citation type="submission" date="2018-03" db="EMBL/GenBank/DDBJ databases">
        <title>Genomic Encyclopedia of Type Strains, Phase III (KMG-III): the genomes of soil and plant-associated and newly described type strains.</title>
        <authorList>
            <person name="Whitman W."/>
        </authorList>
    </citation>
    <scope>NUCLEOTIDE SEQUENCE [LARGE SCALE GENOMIC DNA]</scope>
    <source>
        <strain evidence="2 3">CGMCC 4.7125</strain>
    </source>
</reference>
<dbReference type="AlphaFoldDB" id="A0A2T0LND4"/>
<dbReference type="Proteomes" id="UP000238362">
    <property type="component" value="Unassembled WGS sequence"/>
</dbReference>
<evidence type="ECO:0000259" key="1">
    <source>
        <dbReference type="Pfam" id="PF21806"/>
    </source>
</evidence>
<evidence type="ECO:0000313" key="2">
    <source>
        <dbReference type="EMBL" id="PRX44707.1"/>
    </source>
</evidence>
<accession>A0A2T0LND4</accession>
<proteinExistence type="predicted"/>